<dbReference type="GO" id="GO:0005615">
    <property type="term" value="C:extracellular space"/>
    <property type="evidence" value="ECO:0007669"/>
    <property type="project" value="TreeGrafter"/>
</dbReference>
<evidence type="ECO:0000259" key="10">
    <source>
        <dbReference type="PROSITE" id="PS50041"/>
    </source>
</evidence>
<dbReference type="PROSITE" id="PS50041">
    <property type="entry name" value="C_TYPE_LECTIN_2"/>
    <property type="match status" value="1"/>
</dbReference>
<feature type="compositionally biased region" description="Low complexity" evidence="9">
    <location>
        <begin position="44"/>
        <end position="59"/>
    </location>
</feature>
<feature type="compositionally biased region" description="Low complexity" evidence="9">
    <location>
        <begin position="68"/>
        <end position="78"/>
    </location>
</feature>
<evidence type="ECO:0000256" key="6">
    <source>
        <dbReference type="ARBA" id="ARBA00023119"/>
    </source>
</evidence>
<name>A0AAV7QVD1_PLEWA</name>
<organism evidence="11 12">
    <name type="scientific">Pleurodeles waltl</name>
    <name type="common">Iberian ribbed newt</name>
    <dbReference type="NCBI Taxonomy" id="8319"/>
    <lineage>
        <taxon>Eukaryota</taxon>
        <taxon>Metazoa</taxon>
        <taxon>Chordata</taxon>
        <taxon>Craniata</taxon>
        <taxon>Vertebrata</taxon>
        <taxon>Euteleostomi</taxon>
        <taxon>Amphibia</taxon>
        <taxon>Batrachia</taxon>
        <taxon>Caudata</taxon>
        <taxon>Salamandroidea</taxon>
        <taxon>Salamandridae</taxon>
        <taxon>Pleurodelinae</taxon>
        <taxon>Pleurodeles</taxon>
    </lineage>
</organism>
<dbReference type="Gene3D" id="3.10.100.10">
    <property type="entry name" value="Mannose-Binding Protein A, subunit A"/>
    <property type="match status" value="1"/>
</dbReference>
<dbReference type="GO" id="GO:0030246">
    <property type="term" value="F:carbohydrate binding"/>
    <property type="evidence" value="ECO:0007669"/>
    <property type="project" value="UniProtKB-KW"/>
</dbReference>
<evidence type="ECO:0000313" key="11">
    <source>
        <dbReference type="EMBL" id="KAJ1142398.1"/>
    </source>
</evidence>
<accession>A0AAV7QVD1</accession>
<dbReference type="InterPro" id="IPR016187">
    <property type="entry name" value="CTDL_fold"/>
</dbReference>
<dbReference type="Pfam" id="PF01391">
    <property type="entry name" value="Collagen"/>
    <property type="match status" value="1"/>
</dbReference>
<dbReference type="PANTHER" id="PTHR22799">
    <property type="entry name" value="TETRANECTIN-RELATED"/>
    <property type="match status" value="1"/>
</dbReference>
<dbReference type="Proteomes" id="UP001066276">
    <property type="component" value="Chromosome 6"/>
</dbReference>
<dbReference type="PANTHER" id="PTHR22799:SF1">
    <property type="entry name" value="C-TYPE LECTIN DOMAIN FAMILY 11 MEMBER A"/>
    <property type="match status" value="1"/>
</dbReference>
<evidence type="ECO:0000313" key="12">
    <source>
        <dbReference type="Proteomes" id="UP001066276"/>
    </source>
</evidence>
<keyword evidence="6" id="KW-0176">Collagen</keyword>
<dbReference type="AlphaFoldDB" id="A0AAV7QVD1"/>
<dbReference type="InterPro" id="IPR018378">
    <property type="entry name" value="C-type_lectin_CS"/>
</dbReference>
<comment type="subcellular location">
    <subcellularLocation>
        <location evidence="1">Secreted</location>
    </subcellularLocation>
</comment>
<dbReference type="Pfam" id="PF00059">
    <property type="entry name" value="Lectin_C"/>
    <property type="match status" value="1"/>
</dbReference>
<protein>
    <recommendedName>
        <fullName evidence="10">C-type lectin domain-containing protein</fullName>
    </recommendedName>
</protein>
<evidence type="ECO:0000256" key="5">
    <source>
        <dbReference type="ARBA" id="ARBA00022837"/>
    </source>
</evidence>
<proteinExistence type="predicted"/>
<reference evidence="11" key="1">
    <citation type="journal article" date="2022" name="bioRxiv">
        <title>Sequencing and chromosome-scale assembly of the giantPleurodeles waltlgenome.</title>
        <authorList>
            <person name="Brown T."/>
            <person name="Elewa A."/>
            <person name="Iarovenko S."/>
            <person name="Subramanian E."/>
            <person name="Araus A.J."/>
            <person name="Petzold A."/>
            <person name="Susuki M."/>
            <person name="Suzuki K.-i.T."/>
            <person name="Hayashi T."/>
            <person name="Toyoda A."/>
            <person name="Oliveira C."/>
            <person name="Osipova E."/>
            <person name="Leigh N.D."/>
            <person name="Simon A."/>
            <person name="Yun M.H."/>
        </authorList>
    </citation>
    <scope>NUCLEOTIDE SEQUENCE</scope>
    <source>
        <strain evidence="11">20211129_DDA</strain>
        <tissue evidence="11">Liver</tissue>
    </source>
</reference>
<keyword evidence="7" id="KW-1015">Disulfide bond</keyword>
<evidence type="ECO:0000256" key="9">
    <source>
        <dbReference type="SAM" id="MobiDB-lite"/>
    </source>
</evidence>
<comment type="caution">
    <text evidence="11">The sequence shown here is derived from an EMBL/GenBank/DDBJ whole genome shotgun (WGS) entry which is preliminary data.</text>
</comment>
<evidence type="ECO:0000256" key="1">
    <source>
        <dbReference type="ARBA" id="ARBA00004613"/>
    </source>
</evidence>
<feature type="region of interest" description="Disordered" evidence="9">
    <location>
        <begin position="1"/>
        <end position="101"/>
    </location>
</feature>
<dbReference type="GO" id="GO:0005581">
    <property type="term" value="C:collagen trimer"/>
    <property type="evidence" value="ECO:0007669"/>
    <property type="project" value="UniProtKB-KW"/>
</dbReference>
<sequence length="256" mass="26884">MCPAVPGPPGLNGRDGRDGKDGAPGSPGIQGSPGVAGTPGLRGHSGPPGKCGPPGTKGDPGQKGDQGDQGPQGDAGKQGLKGDPGQPGIMGDRGQKGDPDTLREEQITSLVKQISKLQNQITNLQREVTFKEELAKVGDKIYATNGKEVNYEASRKACEASSGTLPMPLNPEEDDAIAQIMKSKNKRVFLGINDKEEEGVFKLLDGNRITFANWNANEPNNGGDEDCVEMLSNGKWNDIACSHTGITVCEFKVLPP</sequence>
<dbReference type="PROSITE" id="PS00615">
    <property type="entry name" value="C_TYPE_LECTIN_1"/>
    <property type="match status" value="1"/>
</dbReference>
<keyword evidence="3" id="KW-0732">Signal</keyword>
<dbReference type="EMBL" id="JANPWB010000010">
    <property type="protein sequence ID" value="KAJ1142398.1"/>
    <property type="molecule type" value="Genomic_DNA"/>
</dbReference>
<evidence type="ECO:0000256" key="7">
    <source>
        <dbReference type="ARBA" id="ARBA00023157"/>
    </source>
</evidence>
<gene>
    <name evidence="11" type="ORF">NDU88_008723</name>
</gene>
<feature type="coiled-coil region" evidence="8">
    <location>
        <begin position="107"/>
        <end position="134"/>
    </location>
</feature>
<dbReference type="SMART" id="SM00034">
    <property type="entry name" value="CLECT"/>
    <property type="match status" value="1"/>
</dbReference>
<dbReference type="GO" id="GO:0008083">
    <property type="term" value="F:growth factor activity"/>
    <property type="evidence" value="ECO:0007669"/>
    <property type="project" value="TreeGrafter"/>
</dbReference>
<dbReference type="InterPro" id="IPR008160">
    <property type="entry name" value="Collagen"/>
</dbReference>
<keyword evidence="8" id="KW-0175">Coiled coil</keyword>
<evidence type="ECO:0000256" key="2">
    <source>
        <dbReference type="ARBA" id="ARBA00022525"/>
    </source>
</evidence>
<evidence type="ECO:0000256" key="3">
    <source>
        <dbReference type="ARBA" id="ARBA00022729"/>
    </source>
</evidence>
<keyword evidence="5" id="KW-0106">Calcium</keyword>
<dbReference type="SUPFAM" id="SSF56436">
    <property type="entry name" value="C-type lectin-like"/>
    <property type="match status" value="1"/>
</dbReference>
<keyword evidence="2" id="KW-0964">Secreted</keyword>
<dbReference type="InterPro" id="IPR051663">
    <property type="entry name" value="CLec_Tetranectin-domain"/>
</dbReference>
<dbReference type="GO" id="GO:0001503">
    <property type="term" value="P:ossification"/>
    <property type="evidence" value="ECO:0007669"/>
    <property type="project" value="TreeGrafter"/>
</dbReference>
<feature type="domain" description="C-type lectin" evidence="10">
    <location>
        <begin position="137"/>
        <end position="250"/>
    </location>
</feature>
<evidence type="ECO:0000256" key="4">
    <source>
        <dbReference type="ARBA" id="ARBA00022734"/>
    </source>
</evidence>
<keyword evidence="12" id="KW-1185">Reference proteome</keyword>
<keyword evidence="4" id="KW-0430">Lectin</keyword>
<dbReference type="InterPro" id="IPR001304">
    <property type="entry name" value="C-type_lectin-like"/>
</dbReference>
<evidence type="ECO:0000256" key="8">
    <source>
        <dbReference type="SAM" id="Coils"/>
    </source>
</evidence>
<dbReference type="InterPro" id="IPR016186">
    <property type="entry name" value="C-type_lectin-like/link_sf"/>
</dbReference>